<dbReference type="EMBL" id="UOED01000120">
    <property type="protein sequence ID" value="VAV97651.1"/>
    <property type="molecule type" value="Genomic_DNA"/>
</dbReference>
<proteinExistence type="predicted"/>
<evidence type="ECO:0000313" key="1">
    <source>
        <dbReference type="EMBL" id="VAV97651.1"/>
    </source>
</evidence>
<sequence>GTFLTLLAVPLFYSVIEDIRQKFMK</sequence>
<protein>
    <submittedName>
        <fullName evidence="1">Uncharacterized protein</fullName>
    </submittedName>
</protein>
<reference evidence="1" key="1">
    <citation type="submission" date="2018-06" db="EMBL/GenBank/DDBJ databases">
        <authorList>
            <person name="Zhirakovskaya E."/>
        </authorList>
    </citation>
    <scope>NUCLEOTIDE SEQUENCE</scope>
</reference>
<name>A0A3B0S3B4_9ZZZZ</name>
<dbReference type="AlphaFoldDB" id="A0A3B0S3B4"/>
<organism evidence="1">
    <name type="scientific">hydrothermal vent metagenome</name>
    <dbReference type="NCBI Taxonomy" id="652676"/>
    <lineage>
        <taxon>unclassified sequences</taxon>
        <taxon>metagenomes</taxon>
        <taxon>ecological metagenomes</taxon>
    </lineage>
</organism>
<feature type="non-terminal residue" evidence="1">
    <location>
        <position position="1"/>
    </location>
</feature>
<accession>A0A3B0S3B4</accession>
<gene>
    <name evidence="1" type="ORF">MNBD_ALPHA02-1747</name>
</gene>